<keyword evidence="4" id="KW-1185">Reference proteome</keyword>
<protein>
    <recommendedName>
        <fullName evidence="2">Peroxin/Ferlin domain-containing protein</fullName>
    </recommendedName>
</protein>
<proteinExistence type="predicted"/>
<sequence length="1077" mass="110436">MTGSKASTEIETKWPGWPDGEEGKFLLDVVLDLPVNEAFLLIYGGLTDLKKSLNEAVSNKEYSATAWMEDAEAVQTAALDPTPPPLHDASGLRAGMLRRASYSGTMMGSKYRNEELHRLLDVSPGSNFRLLTTILTTAMHGEKFRPVVESILTALPDGRTAYRIRTTIIFVIKPNGFIKTMIDRGARDGQRKNFEALRKVLEQYTTVTEAGEAAAVPVPAGPALPQKPSAKAASGAEAPPAAAAPAGVVEAVVGAQVYARLDPWAAFLHGHLAAAVPLLGDLLEAHVLLAVLAVLALLSTLHVVIDMLLFIHHASDKPHDTIGFLTHHIFKVVDVPDSMQEVLVSCFIFYAVRLLVNRLAAVLPAPPAAGRPRRSSSHLAAAGSGGGGSTAEDAAVGSPASVVSAIKSEEQEGEGIKYEGYAEAIAAAQVQALSPKAAEWTGTAAAVGAAAGAAAGAAVAGVGGSKQHQSSFMKGFKQSITGAFSQNRIAPYEKAAAATAAATAVALATETTGADASNKGPGGAPEKASENAAERSAASQPAAARGGSVPPSAGISAATSPTAATVPRSQSESAAAFGGMLPAGVPASGGPGSPPGGTLAAGLPQGAPLSPTHSPSPMHASKSQEGLAEQSGHSVTALARKLKGVLSPSAEPGSPQQERKSTDGGSNETGPVLSPSASLRDFRPGMPAHLAPELRGEAVIEECFENQRLQPFRGWGHTWPGHFLPTDKVNRWSRREHENFPVLAGSDFQAIAPPLPEGWQWCEEKWHVDLSGQIIDACDSEGWSYGLDFAYVRHPFQQHSGKKKMSDFVRRRRWIRTRVPLALAAQRRSTAIAQDRFSWSEGAEVAPTAAQLAAVAAAAALENAGDLGAGDVAREVHTVVESIFAQVLAREQMQQALAQQIGSSNTSGHGSPAAGQGLQPVAAAAAGGEQHAALPANAVAGSHGLAQAGAPAPAAAAGQQQVAAHSSLSAAGGAAQLASPSEQLRAVGRPGKLSPGGASPTGAAAASEQPGQPGTAATAPLPHPAVHHSKVPAAARPKPQQEGWPVELAAAAGELAEPGSGGGPPGDDDSLHLVALR</sequence>
<accession>A0A9D4TN64</accession>
<feature type="compositionally biased region" description="Low complexity" evidence="1">
    <location>
        <begin position="596"/>
        <end position="611"/>
    </location>
</feature>
<dbReference type="Proteomes" id="UP001055712">
    <property type="component" value="Unassembled WGS sequence"/>
</dbReference>
<dbReference type="AlphaFoldDB" id="A0A9D4TN64"/>
<dbReference type="GO" id="GO:0098588">
    <property type="term" value="C:bounding membrane of organelle"/>
    <property type="evidence" value="ECO:0007669"/>
    <property type="project" value="UniProtKB-ARBA"/>
</dbReference>
<gene>
    <name evidence="3" type="ORF">D9Q98_005686</name>
</gene>
<evidence type="ECO:0000313" key="3">
    <source>
        <dbReference type="EMBL" id="KAI3429600.1"/>
    </source>
</evidence>
<comment type="caution">
    <text evidence="3">The sequence shown here is derived from an EMBL/GenBank/DDBJ whole genome shotgun (WGS) entry which is preliminary data.</text>
</comment>
<feature type="domain" description="Peroxin/Ferlin" evidence="2">
    <location>
        <begin position="782"/>
        <end position="821"/>
    </location>
</feature>
<feature type="region of interest" description="Disordered" evidence="1">
    <location>
        <begin position="986"/>
        <end position="1077"/>
    </location>
</feature>
<dbReference type="EMBL" id="SIDB01000008">
    <property type="protein sequence ID" value="KAI3429600.1"/>
    <property type="molecule type" value="Genomic_DNA"/>
</dbReference>
<evidence type="ECO:0000259" key="2">
    <source>
        <dbReference type="SMART" id="SM00694"/>
    </source>
</evidence>
<reference evidence="3" key="2">
    <citation type="submission" date="2020-11" db="EMBL/GenBank/DDBJ databases">
        <authorList>
            <person name="Cecchin M."/>
            <person name="Marcolungo L."/>
            <person name="Rossato M."/>
            <person name="Girolomoni L."/>
            <person name="Cosentino E."/>
            <person name="Cuine S."/>
            <person name="Li-Beisson Y."/>
            <person name="Delledonne M."/>
            <person name="Ballottari M."/>
        </authorList>
    </citation>
    <scope>NUCLEOTIDE SEQUENCE</scope>
    <source>
        <strain evidence="3">211/11P</strain>
        <tissue evidence="3">Whole cell</tissue>
    </source>
</reference>
<dbReference type="OrthoDB" id="67700at2759"/>
<dbReference type="SMART" id="SM00694">
    <property type="entry name" value="DysFC"/>
    <property type="match status" value="1"/>
</dbReference>
<name>A0A9D4TN64_CHLVU</name>
<feature type="compositionally biased region" description="Low complexity" evidence="1">
    <location>
        <begin position="534"/>
        <end position="565"/>
    </location>
</feature>
<feature type="compositionally biased region" description="Low complexity" evidence="1">
    <location>
        <begin position="1047"/>
        <end position="1058"/>
    </location>
</feature>
<feature type="region of interest" description="Disordered" evidence="1">
    <location>
        <begin position="646"/>
        <end position="682"/>
    </location>
</feature>
<feature type="compositionally biased region" description="Low complexity" evidence="1">
    <location>
        <begin position="995"/>
        <end position="1007"/>
    </location>
</feature>
<feature type="region of interest" description="Disordered" evidence="1">
    <location>
        <begin position="367"/>
        <end position="394"/>
    </location>
</feature>
<reference evidence="3" key="1">
    <citation type="journal article" date="2019" name="Plant J.">
        <title>Chlorella vulgaris genome assembly and annotation reveals the molecular basis for metabolic acclimation to high light conditions.</title>
        <authorList>
            <person name="Cecchin M."/>
            <person name="Marcolungo L."/>
            <person name="Rossato M."/>
            <person name="Girolomoni L."/>
            <person name="Cosentino E."/>
            <person name="Cuine S."/>
            <person name="Li-Beisson Y."/>
            <person name="Delledonne M."/>
            <person name="Ballottari M."/>
        </authorList>
    </citation>
    <scope>NUCLEOTIDE SEQUENCE</scope>
    <source>
        <strain evidence="3">211/11P</strain>
    </source>
</reference>
<feature type="region of interest" description="Disordered" evidence="1">
    <location>
        <begin position="512"/>
        <end position="634"/>
    </location>
</feature>
<evidence type="ECO:0000313" key="4">
    <source>
        <dbReference type="Proteomes" id="UP001055712"/>
    </source>
</evidence>
<dbReference type="Pfam" id="PF06398">
    <property type="entry name" value="Pex24p"/>
    <property type="match status" value="1"/>
</dbReference>
<dbReference type="InterPro" id="IPR010482">
    <property type="entry name" value="TECPR1-like_DysF"/>
</dbReference>
<evidence type="ECO:0000256" key="1">
    <source>
        <dbReference type="SAM" id="MobiDB-lite"/>
    </source>
</evidence>
<organism evidence="3 4">
    <name type="scientific">Chlorella vulgaris</name>
    <name type="common">Green alga</name>
    <dbReference type="NCBI Taxonomy" id="3077"/>
    <lineage>
        <taxon>Eukaryota</taxon>
        <taxon>Viridiplantae</taxon>
        <taxon>Chlorophyta</taxon>
        <taxon>core chlorophytes</taxon>
        <taxon>Trebouxiophyceae</taxon>
        <taxon>Chlorellales</taxon>
        <taxon>Chlorellaceae</taxon>
        <taxon>Chlorella clade</taxon>
        <taxon>Chlorella</taxon>
    </lineage>
</organism>
<dbReference type="InterPro" id="IPR006614">
    <property type="entry name" value="Peroxin/Ferlin"/>
</dbReference>
<dbReference type="GO" id="GO:0005737">
    <property type="term" value="C:cytoplasm"/>
    <property type="evidence" value="ECO:0007669"/>
    <property type="project" value="UniProtKB-ARBA"/>
</dbReference>